<comment type="function">
    <text evidence="9">CRISPR (clustered regularly interspaced short palindromic repeat), is an adaptive immune system that provides protection against mobile genetic elements (viruses, transposable elements and conjugative plasmids). CRISPR clusters contain sequences complementary to antecedent mobile elements and target invading nucleic acids. CRISPR clusters are transcribed and processed into CRISPR RNA (crRNA). Functions as a ssRNA-specific endoribonuclease. Involved in the integration of spacer DNA into the CRISPR cassette.</text>
</comment>
<dbReference type="Pfam" id="PF09827">
    <property type="entry name" value="CRISPR_Cas2"/>
    <property type="match status" value="1"/>
</dbReference>
<name>A0AAW4U647_9FIRM</name>
<dbReference type="HAMAP" id="MF_01471">
    <property type="entry name" value="Cas2"/>
    <property type="match status" value="1"/>
</dbReference>
<dbReference type="GO" id="GO:0043571">
    <property type="term" value="P:maintenance of CRISPR repeat elements"/>
    <property type="evidence" value="ECO:0007669"/>
    <property type="project" value="UniProtKB-UniRule"/>
</dbReference>
<evidence type="ECO:0000313" key="10">
    <source>
        <dbReference type="EMBL" id="MCB6828708.1"/>
    </source>
</evidence>
<comment type="cofactor">
    <cofactor evidence="1 9">
        <name>Mg(2+)</name>
        <dbReference type="ChEBI" id="CHEBI:18420"/>
    </cofactor>
</comment>
<proteinExistence type="inferred from homology"/>
<keyword evidence="4 9" id="KW-0479">Metal-binding</keyword>
<comment type="subunit">
    <text evidence="9">Homodimer, forms a heterotetramer with a Cas1 homodimer.</text>
</comment>
<dbReference type="RefSeq" id="WP_227153051.1">
    <property type="nucleotide sequence ID" value="NZ_CAUHOT010000014.1"/>
</dbReference>
<dbReference type="GO" id="GO:0051607">
    <property type="term" value="P:defense response to virus"/>
    <property type="evidence" value="ECO:0007669"/>
    <property type="project" value="UniProtKB-UniRule"/>
</dbReference>
<comment type="similarity">
    <text evidence="2 9">Belongs to the CRISPR-associated endoribonuclease Cas2 protein family.</text>
</comment>
<evidence type="ECO:0000256" key="1">
    <source>
        <dbReference type="ARBA" id="ARBA00001946"/>
    </source>
</evidence>
<gene>
    <name evidence="9 10" type="primary">cas2</name>
    <name evidence="10" type="ORF">LIY65_08365</name>
</gene>
<evidence type="ECO:0000313" key="11">
    <source>
        <dbReference type="Proteomes" id="UP001198190"/>
    </source>
</evidence>
<keyword evidence="8 9" id="KW-0051">Antiviral defense</keyword>
<comment type="caution">
    <text evidence="10">The sequence shown here is derived from an EMBL/GenBank/DDBJ whole genome shotgun (WGS) entry which is preliminary data.</text>
</comment>
<dbReference type="Proteomes" id="UP001198190">
    <property type="component" value="Unassembled WGS sequence"/>
</dbReference>
<accession>A0AAW4U647</accession>
<dbReference type="AlphaFoldDB" id="A0AAW4U647"/>
<dbReference type="NCBIfam" id="TIGR01573">
    <property type="entry name" value="cas2"/>
    <property type="match status" value="1"/>
</dbReference>
<keyword evidence="5 9" id="KW-0255">Endonuclease</keyword>
<dbReference type="GO" id="GO:0004521">
    <property type="term" value="F:RNA endonuclease activity"/>
    <property type="evidence" value="ECO:0007669"/>
    <property type="project" value="InterPro"/>
</dbReference>
<evidence type="ECO:0000256" key="4">
    <source>
        <dbReference type="ARBA" id="ARBA00022723"/>
    </source>
</evidence>
<dbReference type="EC" id="3.1.-.-" evidence="9"/>
<keyword evidence="3 9" id="KW-0540">Nuclease</keyword>
<keyword evidence="7 9" id="KW-0460">Magnesium</keyword>
<organism evidence="10 11">
    <name type="scientific">Megamonas funiformis</name>
    <dbReference type="NCBI Taxonomy" id="437897"/>
    <lineage>
        <taxon>Bacteria</taxon>
        <taxon>Bacillati</taxon>
        <taxon>Bacillota</taxon>
        <taxon>Negativicutes</taxon>
        <taxon>Selenomonadales</taxon>
        <taxon>Selenomonadaceae</taxon>
        <taxon>Megamonas</taxon>
    </lineage>
</organism>
<evidence type="ECO:0000256" key="9">
    <source>
        <dbReference type="HAMAP-Rule" id="MF_01471"/>
    </source>
</evidence>
<dbReference type="EMBL" id="JAJCGD010000023">
    <property type="protein sequence ID" value="MCB6828708.1"/>
    <property type="molecule type" value="Genomic_DNA"/>
</dbReference>
<keyword evidence="6 9" id="KW-0378">Hydrolase</keyword>
<evidence type="ECO:0000256" key="3">
    <source>
        <dbReference type="ARBA" id="ARBA00022722"/>
    </source>
</evidence>
<evidence type="ECO:0000256" key="5">
    <source>
        <dbReference type="ARBA" id="ARBA00022759"/>
    </source>
</evidence>
<evidence type="ECO:0000256" key="8">
    <source>
        <dbReference type="ARBA" id="ARBA00023118"/>
    </source>
</evidence>
<dbReference type="InterPro" id="IPR021127">
    <property type="entry name" value="CRISPR_associated_Cas2"/>
</dbReference>
<feature type="binding site" evidence="9">
    <location>
        <position position="8"/>
    </location>
    <ligand>
        <name>Mg(2+)</name>
        <dbReference type="ChEBI" id="CHEBI:18420"/>
        <note>catalytic</note>
    </ligand>
</feature>
<dbReference type="InterPro" id="IPR019199">
    <property type="entry name" value="Virulence_VapD/CRISPR_Cas2"/>
</dbReference>
<evidence type="ECO:0000256" key="7">
    <source>
        <dbReference type="ARBA" id="ARBA00022842"/>
    </source>
</evidence>
<dbReference type="GO" id="GO:0016787">
    <property type="term" value="F:hydrolase activity"/>
    <property type="evidence" value="ECO:0007669"/>
    <property type="project" value="UniProtKB-KW"/>
</dbReference>
<dbReference type="Gene3D" id="3.30.70.240">
    <property type="match status" value="1"/>
</dbReference>
<evidence type="ECO:0000256" key="6">
    <source>
        <dbReference type="ARBA" id="ARBA00022801"/>
    </source>
</evidence>
<dbReference type="SUPFAM" id="SSF143430">
    <property type="entry name" value="TTP0101/SSO1404-like"/>
    <property type="match status" value="1"/>
</dbReference>
<protein>
    <recommendedName>
        <fullName evidence="9">CRISPR-associated endoribonuclease Cas2</fullName>
        <ecNumber evidence="9">3.1.-.-</ecNumber>
    </recommendedName>
</protein>
<dbReference type="GO" id="GO:0046872">
    <property type="term" value="F:metal ion binding"/>
    <property type="evidence" value="ECO:0007669"/>
    <property type="project" value="UniProtKB-UniRule"/>
</dbReference>
<evidence type="ECO:0000256" key="2">
    <source>
        <dbReference type="ARBA" id="ARBA00009959"/>
    </source>
</evidence>
<sequence>MRLILMFDLPTNTSTDKKNYNTFKKHIVNLGFCMLQYSIYTRIVKNNDDADKYIHRLKYNIPPKGSIRLLKITEKQYSNMLILQGNITYSEQLLENINQIIDL</sequence>
<reference evidence="10" key="1">
    <citation type="submission" date="2021-10" db="EMBL/GenBank/DDBJ databases">
        <title>Collection of gut derived symbiotic bacterial strains cultured from healthy donors.</title>
        <authorList>
            <person name="Lin H."/>
            <person name="Littmann E."/>
            <person name="Claire K."/>
            <person name="Pamer E."/>
        </authorList>
    </citation>
    <scope>NUCLEOTIDE SEQUENCE</scope>
    <source>
        <strain evidence="10">MSK.7.16</strain>
    </source>
</reference>